<dbReference type="InParanoid" id="A0A0V0QLN7"/>
<protein>
    <submittedName>
        <fullName evidence="3">Uncharacterized protein</fullName>
    </submittedName>
</protein>
<name>A0A0V0QLN7_PSEPJ</name>
<keyword evidence="4" id="KW-1185">Reference proteome</keyword>
<dbReference type="Proteomes" id="UP000054937">
    <property type="component" value="Unassembled WGS sequence"/>
</dbReference>
<feature type="region of interest" description="Disordered" evidence="2">
    <location>
        <begin position="332"/>
        <end position="351"/>
    </location>
</feature>
<comment type="caution">
    <text evidence="3">The sequence shown here is derived from an EMBL/GenBank/DDBJ whole genome shotgun (WGS) entry which is preliminary data.</text>
</comment>
<organism evidence="3 4">
    <name type="scientific">Pseudocohnilembus persalinus</name>
    <name type="common">Ciliate</name>
    <dbReference type="NCBI Taxonomy" id="266149"/>
    <lineage>
        <taxon>Eukaryota</taxon>
        <taxon>Sar</taxon>
        <taxon>Alveolata</taxon>
        <taxon>Ciliophora</taxon>
        <taxon>Intramacronucleata</taxon>
        <taxon>Oligohymenophorea</taxon>
        <taxon>Scuticociliatia</taxon>
        <taxon>Philasterida</taxon>
        <taxon>Pseudocohnilembidae</taxon>
        <taxon>Pseudocohnilembus</taxon>
    </lineage>
</organism>
<dbReference type="EMBL" id="LDAU01000144">
    <property type="protein sequence ID" value="KRX03142.1"/>
    <property type="molecule type" value="Genomic_DNA"/>
</dbReference>
<feature type="compositionally biased region" description="Polar residues" evidence="2">
    <location>
        <begin position="401"/>
        <end position="410"/>
    </location>
</feature>
<feature type="region of interest" description="Disordered" evidence="2">
    <location>
        <begin position="401"/>
        <end position="430"/>
    </location>
</feature>
<proteinExistence type="predicted"/>
<feature type="compositionally biased region" description="Low complexity" evidence="2">
    <location>
        <begin position="613"/>
        <end position="628"/>
    </location>
</feature>
<dbReference type="AlphaFoldDB" id="A0A0V0QLN7"/>
<feature type="compositionally biased region" description="Low complexity" evidence="2">
    <location>
        <begin position="332"/>
        <end position="343"/>
    </location>
</feature>
<feature type="compositionally biased region" description="Polar residues" evidence="2">
    <location>
        <begin position="443"/>
        <end position="455"/>
    </location>
</feature>
<evidence type="ECO:0000256" key="2">
    <source>
        <dbReference type="SAM" id="MobiDB-lite"/>
    </source>
</evidence>
<evidence type="ECO:0000256" key="1">
    <source>
        <dbReference type="SAM" id="Coils"/>
    </source>
</evidence>
<evidence type="ECO:0000313" key="4">
    <source>
        <dbReference type="Proteomes" id="UP000054937"/>
    </source>
</evidence>
<feature type="region of interest" description="Disordered" evidence="2">
    <location>
        <begin position="443"/>
        <end position="511"/>
    </location>
</feature>
<feature type="compositionally biased region" description="Polar residues" evidence="2">
    <location>
        <begin position="463"/>
        <end position="511"/>
    </location>
</feature>
<reference evidence="3 4" key="1">
    <citation type="journal article" date="2015" name="Sci. Rep.">
        <title>Genome of the facultative scuticociliatosis pathogen Pseudocohnilembus persalinus provides insight into its virulence through horizontal gene transfer.</title>
        <authorList>
            <person name="Xiong J."/>
            <person name="Wang G."/>
            <person name="Cheng J."/>
            <person name="Tian M."/>
            <person name="Pan X."/>
            <person name="Warren A."/>
            <person name="Jiang C."/>
            <person name="Yuan D."/>
            <person name="Miao W."/>
        </authorList>
    </citation>
    <scope>NUCLEOTIDE SEQUENCE [LARGE SCALE GENOMIC DNA]</scope>
    <source>
        <strain evidence="3">36N120E</strain>
    </source>
</reference>
<accession>A0A0V0QLN7</accession>
<feature type="region of interest" description="Disordered" evidence="2">
    <location>
        <begin position="613"/>
        <end position="638"/>
    </location>
</feature>
<gene>
    <name evidence="3" type="ORF">PPERSA_10223</name>
</gene>
<feature type="compositionally biased region" description="Low complexity" evidence="2">
    <location>
        <begin position="411"/>
        <end position="428"/>
    </location>
</feature>
<evidence type="ECO:0000313" key="3">
    <source>
        <dbReference type="EMBL" id="KRX03142.1"/>
    </source>
</evidence>
<keyword evidence="1" id="KW-0175">Coiled coil</keyword>
<sequence length="763" mass="90770">MEIFSRLNPEKYIKKEQNLENYLHEREEMRISQMNGLIDKLIVTPQYQQPIFQNTEFKSENDFYSIFKVKVDQTLERQKQRDINLYKMEQNRKQIHNIEKQQKINKNNGIEISQNEKSQLLNLDEKKLENDKNYPYNLKDKLSEHRSGFQFKINRQIFEQNSLKKDNDYNQIDKEQQIRNDIYLQQIKMLYEQEGFKRHPDFVTELKSYSFSTEISQKRGEIQKKLRNLKLKAGHYNEIKSDFLYKQKENEQYPSFGNDINTLIQNQQQNEEYLKPAGVDLNYTPQINKALRYVDKKSQLYQNDNEKKLQNLDQNINSLELNLNKIQPQNQNNQLQFQQQQQQVTFDSSADQSDNLDQIYELAEKNDQNDYQRQSSREKFAANKFGINLSNVNMSELQYSQTLQNQDNSVSNKNNQQSYQFNSQSNQNGTATYFQSQNKSKNNITNQHAHNSNSNRKSKEQNKNNNFFQSTNDKNIDYTYTVSRNQTQQSNQKSIDSPYNPQKKLFSTNEKVTNDYEKQILNNRNNINRYNNLNYQYDNKDDQKFEQNKQNSFNQYNNNNNNNNNQEQKKGEIINIQNNPSSSGVASINQDSFLQKQDNQQQFQQNYQINLQSNGSNNININSYNKNNNQRRSRSGGFGQRFKNQQQEIINKQNYQDQDNLNIIDNEQGQLSGGTFSKPFSKNNLKNVKQQQQFQQLKQKRGFQEKKYDEENIDDEEIQEEIDVVENNLSSNNLNDWLKNDENIAQSYYQASQSNDQGFFKQF</sequence>
<feature type="coiled-coil region" evidence="1">
    <location>
        <begin position="302"/>
        <end position="329"/>
    </location>
</feature>